<name>A0A2I0VB03_9ASPA</name>
<reference evidence="2 3" key="1">
    <citation type="journal article" date="2016" name="Sci. Rep.">
        <title>The Dendrobium catenatum Lindl. genome sequence provides insights into polysaccharide synthase, floral development and adaptive evolution.</title>
        <authorList>
            <person name="Zhang G.Q."/>
            <person name="Xu Q."/>
            <person name="Bian C."/>
            <person name="Tsai W.C."/>
            <person name="Yeh C.M."/>
            <person name="Liu K.W."/>
            <person name="Yoshida K."/>
            <person name="Zhang L.S."/>
            <person name="Chang S.B."/>
            <person name="Chen F."/>
            <person name="Shi Y."/>
            <person name="Su Y.Y."/>
            <person name="Zhang Y.Q."/>
            <person name="Chen L.J."/>
            <person name="Yin Y."/>
            <person name="Lin M."/>
            <person name="Huang H."/>
            <person name="Deng H."/>
            <person name="Wang Z.W."/>
            <person name="Zhu S.L."/>
            <person name="Zhao X."/>
            <person name="Deng C."/>
            <person name="Niu S.C."/>
            <person name="Huang J."/>
            <person name="Wang M."/>
            <person name="Liu G.H."/>
            <person name="Yang H.J."/>
            <person name="Xiao X.J."/>
            <person name="Hsiao Y.Y."/>
            <person name="Wu W.L."/>
            <person name="Chen Y.Y."/>
            <person name="Mitsuda N."/>
            <person name="Ohme-Takagi M."/>
            <person name="Luo Y.B."/>
            <person name="Van de Peer Y."/>
            <person name="Liu Z.J."/>
        </authorList>
    </citation>
    <scope>NUCLEOTIDE SEQUENCE [LARGE SCALE GENOMIC DNA]</scope>
    <source>
        <tissue evidence="2">The whole plant</tissue>
    </source>
</reference>
<proteinExistence type="predicted"/>
<dbReference type="AlphaFoldDB" id="A0A2I0VB03"/>
<evidence type="ECO:0000313" key="3">
    <source>
        <dbReference type="Proteomes" id="UP000233837"/>
    </source>
</evidence>
<dbReference type="Proteomes" id="UP000233837">
    <property type="component" value="Unassembled WGS sequence"/>
</dbReference>
<accession>A0A2I0VB03</accession>
<protein>
    <submittedName>
        <fullName evidence="2">Uncharacterized protein</fullName>
    </submittedName>
</protein>
<dbReference type="EMBL" id="KZ505039">
    <property type="protein sequence ID" value="PKU60595.1"/>
    <property type="molecule type" value="Genomic_DNA"/>
</dbReference>
<reference evidence="2 3" key="2">
    <citation type="journal article" date="2017" name="Nature">
        <title>The Apostasia genome and the evolution of orchids.</title>
        <authorList>
            <person name="Zhang G.Q."/>
            <person name="Liu K.W."/>
            <person name="Li Z."/>
            <person name="Lohaus R."/>
            <person name="Hsiao Y.Y."/>
            <person name="Niu S.C."/>
            <person name="Wang J.Y."/>
            <person name="Lin Y.C."/>
            <person name="Xu Q."/>
            <person name="Chen L.J."/>
            <person name="Yoshida K."/>
            <person name="Fujiwara S."/>
            <person name="Wang Z.W."/>
            <person name="Zhang Y.Q."/>
            <person name="Mitsuda N."/>
            <person name="Wang M."/>
            <person name="Liu G.H."/>
            <person name="Pecoraro L."/>
            <person name="Huang H.X."/>
            <person name="Xiao X.J."/>
            <person name="Lin M."/>
            <person name="Wu X.Y."/>
            <person name="Wu W.L."/>
            <person name="Chen Y.Y."/>
            <person name="Chang S.B."/>
            <person name="Sakamoto S."/>
            <person name="Ohme-Takagi M."/>
            <person name="Yagi M."/>
            <person name="Zeng S.J."/>
            <person name="Shen C.Y."/>
            <person name="Yeh C.M."/>
            <person name="Luo Y.B."/>
            <person name="Tsai W.C."/>
            <person name="Van de Peer Y."/>
            <person name="Liu Z.J."/>
        </authorList>
    </citation>
    <scope>NUCLEOTIDE SEQUENCE [LARGE SCALE GENOMIC DNA]</scope>
    <source>
        <tissue evidence="2">The whole plant</tissue>
    </source>
</reference>
<gene>
    <name evidence="2" type="ORF">MA16_Dca027485</name>
</gene>
<organism evidence="2 3">
    <name type="scientific">Dendrobium catenatum</name>
    <dbReference type="NCBI Taxonomy" id="906689"/>
    <lineage>
        <taxon>Eukaryota</taxon>
        <taxon>Viridiplantae</taxon>
        <taxon>Streptophyta</taxon>
        <taxon>Embryophyta</taxon>
        <taxon>Tracheophyta</taxon>
        <taxon>Spermatophyta</taxon>
        <taxon>Magnoliopsida</taxon>
        <taxon>Liliopsida</taxon>
        <taxon>Asparagales</taxon>
        <taxon>Orchidaceae</taxon>
        <taxon>Epidendroideae</taxon>
        <taxon>Malaxideae</taxon>
        <taxon>Dendrobiinae</taxon>
        <taxon>Dendrobium</taxon>
    </lineage>
</organism>
<feature type="region of interest" description="Disordered" evidence="1">
    <location>
        <begin position="98"/>
        <end position="124"/>
    </location>
</feature>
<sequence length="163" mass="17191">MGSNEVVEFLKEVQGNIGVTPLVDAASLPTVEVKEREDEAPNSKVVELERPRFQFGGMSRIQNLGRSPVAVDSSRVLQCNDSTVTDCALRNISNPADMLVDRGEPPKTVGGETSGIKSCPPGVRRNANTGILGSKQEAAMGNASAGSVLVQGRIRMLGGSLSR</sequence>
<keyword evidence="3" id="KW-1185">Reference proteome</keyword>
<evidence type="ECO:0000256" key="1">
    <source>
        <dbReference type="SAM" id="MobiDB-lite"/>
    </source>
</evidence>
<evidence type="ECO:0000313" key="2">
    <source>
        <dbReference type="EMBL" id="PKU60595.1"/>
    </source>
</evidence>